<gene>
    <name evidence="1" type="ORF">GU243_00185</name>
</gene>
<keyword evidence="2" id="KW-1185">Reference proteome</keyword>
<dbReference type="Proteomes" id="UP000464186">
    <property type="component" value="Chromosome"/>
</dbReference>
<sequence length="132" mass="15402">MGFSLARKSGARRRVYTGYLRSGAWAWRRTRWFRDCRAAGAEPACQVCGTTLAVAGTLDLHHTSYDGVYINDDGSYRAEEPDTDLLPYCREHHQELHRILDERRGDYWGWNRRRATAVVTRILTRKHHQRTP</sequence>
<protein>
    <submittedName>
        <fullName evidence="1">Uncharacterized protein</fullName>
    </submittedName>
</protein>
<dbReference type="KEGG" id="psey:GU243_00185"/>
<reference evidence="1 2" key="1">
    <citation type="submission" date="2020-01" db="EMBL/GenBank/DDBJ databases">
        <title>Pseudarthrobacter psychrotolerans sp. nov., isolated from antarctic soil.</title>
        <authorList>
            <person name="Shin Y."/>
            <person name="Park W."/>
        </authorList>
    </citation>
    <scope>NUCLEOTIDE SEQUENCE [LARGE SCALE GENOMIC DNA]</scope>
    <source>
        <strain evidence="1 2">YJ56</strain>
    </source>
</reference>
<dbReference type="EMBL" id="CP047898">
    <property type="protein sequence ID" value="QHK18471.1"/>
    <property type="molecule type" value="Genomic_DNA"/>
</dbReference>
<dbReference type="AlphaFoldDB" id="A0A6P1NNV5"/>
<evidence type="ECO:0000313" key="2">
    <source>
        <dbReference type="Proteomes" id="UP000464186"/>
    </source>
</evidence>
<proteinExistence type="predicted"/>
<name>A0A6P1NNV5_9MICC</name>
<organism evidence="1 2">
    <name type="scientific">Pseudarthrobacter psychrotolerans</name>
    <dbReference type="NCBI Taxonomy" id="2697569"/>
    <lineage>
        <taxon>Bacteria</taxon>
        <taxon>Bacillati</taxon>
        <taxon>Actinomycetota</taxon>
        <taxon>Actinomycetes</taxon>
        <taxon>Micrococcales</taxon>
        <taxon>Micrococcaceae</taxon>
        <taxon>Pseudarthrobacter</taxon>
    </lineage>
</organism>
<accession>A0A6P1NNV5</accession>
<evidence type="ECO:0000313" key="1">
    <source>
        <dbReference type="EMBL" id="QHK18471.1"/>
    </source>
</evidence>